<evidence type="ECO:0000256" key="20">
    <source>
        <dbReference type="ARBA" id="ARBA00076288"/>
    </source>
</evidence>
<feature type="binding site" evidence="25">
    <location>
        <position position="319"/>
    </location>
    <ligand>
        <name>Mg(2+)</name>
        <dbReference type="ChEBI" id="CHEBI:18420"/>
        <label>2</label>
    </ligand>
</feature>
<dbReference type="InterPro" id="IPR011761">
    <property type="entry name" value="ATP-grasp"/>
</dbReference>
<gene>
    <name evidence="22" type="primary">ddl</name>
    <name evidence="28" type="ORF">GCWU000182_000657</name>
</gene>
<dbReference type="GO" id="GO:0046872">
    <property type="term" value="F:metal ion binding"/>
    <property type="evidence" value="ECO:0007669"/>
    <property type="project" value="UniProtKB-KW"/>
</dbReference>
<evidence type="ECO:0000256" key="26">
    <source>
        <dbReference type="PROSITE-ProRule" id="PRU00409"/>
    </source>
</evidence>
<feature type="binding site" evidence="24">
    <location>
        <begin position="186"/>
        <end position="188"/>
    </location>
    <ligand>
        <name>ATP</name>
        <dbReference type="ChEBI" id="CHEBI:30616"/>
    </ligand>
</feature>
<evidence type="ECO:0000256" key="5">
    <source>
        <dbReference type="ARBA" id="ARBA00010871"/>
    </source>
</evidence>
<comment type="subcellular location">
    <subcellularLocation>
        <location evidence="3 22">Cytoplasm</location>
    </subcellularLocation>
</comment>
<dbReference type="PANTHER" id="PTHR23132:SF25">
    <property type="entry name" value="D-ALANINE--D-ALANINE LIGASE A"/>
    <property type="match status" value="1"/>
</dbReference>
<dbReference type="GO" id="GO:0005829">
    <property type="term" value="C:cytosol"/>
    <property type="evidence" value="ECO:0007669"/>
    <property type="project" value="TreeGrafter"/>
</dbReference>
<feature type="binding site" evidence="24">
    <location>
        <begin position="316"/>
        <end position="317"/>
    </location>
    <ligand>
        <name>ATP</name>
        <dbReference type="ChEBI" id="CHEBI:30616"/>
    </ligand>
</feature>
<comment type="caution">
    <text evidence="28">The sequence shown here is derived from an EMBL/GenBank/DDBJ whole genome shotgun (WGS) entry which is preliminary data.</text>
</comment>
<dbReference type="Pfam" id="PF07478">
    <property type="entry name" value="Dala_Dala_lig_C"/>
    <property type="match status" value="1"/>
</dbReference>
<keyword evidence="7 22" id="KW-0963">Cytoplasm</keyword>
<dbReference type="HAMAP" id="MF_00047">
    <property type="entry name" value="Dala_Dala_lig"/>
    <property type="match status" value="1"/>
</dbReference>
<evidence type="ECO:0000256" key="11">
    <source>
        <dbReference type="ARBA" id="ARBA00022840"/>
    </source>
</evidence>
<dbReference type="GO" id="GO:0008716">
    <property type="term" value="F:D-alanine-D-alanine ligase activity"/>
    <property type="evidence" value="ECO:0007669"/>
    <property type="project" value="UniProtKB-UniRule"/>
</dbReference>
<feature type="binding site" evidence="24">
    <location>
        <begin position="224"/>
        <end position="231"/>
    </location>
    <ligand>
        <name>ATP</name>
        <dbReference type="ChEBI" id="CHEBI:30616"/>
    </ligand>
</feature>
<keyword evidence="29" id="KW-1185">Reference proteome</keyword>
<dbReference type="Gene3D" id="3.30.1490.20">
    <property type="entry name" value="ATP-grasp fold, A domain"/>
    <property type="match status" value="1"/>
</dbReference>
<dbReference type="SUPFAM" id="SSF52440">
    <property type="entry name" value="PreATP-grasp domain"/>
    <property type="match status" value="1"/>
</dbReference>
<keyword evidence="8 22" id="KW-0436">Ligase</keyword>
<feature type="domain" description="ATP-grasp" evidence="27">
    <location>
        <begin position="145"/>
        <end position="350"/>
    </location>
</feature>
<evidence type="ECO:0000259" key="27">
    <source>
        <dbReference type="PROSITE" id="PS50975"/>
    </source>
</evidence>
<dbReference type="PROSITE" id="PS50975">
    <property type="entry name" value="ATP_GRASP"/>
    <property type="match status" value="1"/>
</dbReference>
<evidence type="ECO:0000256" key="6">
    <source>
        <dbReference type="ARBA" id="ARBA00012216"/>
    </source>
</evidence>
<dbReference type="Pfam" id="PF01820">
    <property type="entry name" value="Dala_Dala_lig_N"/>
    <property type="match status" value="1"/>
</dbReference>
<proteinExistence type="inferred from homology"/>
<evidence type="ECO:0000256" key="9">
    <source>
        <dbReference type="ARBA" id="ARBA00022723"/>
    </source>
</evidence>
<dbReference type="PIRSF" id="PIRSF039102">
    <property type="entry name" value="Ddl/VanB"/>
    <property type="match status" value="1"/>
</dbReference>
<comment type="similarity">
    <text evidence="5 22">Belongs to the D-alanine--D-alanine ligase family.</text>
</comment>
<dbReference type="Gene3D" id="3.40.50.20">
    <property type="match status" value="1"/>
</dbReference>
<feature type="binding site" evidence="25">
    <location>
        <position position="317"/>
    </location>
    <ligand>
        <name>Mg(2+)</name>
        <dbReference type="ChEBI" id="CHEBI:18420"/>
        <label>2</label>
    </ligand>
</feature>
<dbReference type="InterPro" id="IPR013815">
    <property type="entry name" value="ATP_grasp_subdomain_1"/>
</dbReference>
<comment type="pathway">
    <text evidence="18">Glycan biosynthesis.</text>
</comment>
<evidence type="ECO:0000313" key="29">
    <source>
        <dbReference type="Proteomes" id="UP000019050"/>
    </source>
</evidence>
<evidence type="ECO:0000256" key="19">
    <source>
        <dbReference type="ARBA" id="ARBA00068427"/>
    </source>
</evidence>
<dbReference type="Gene3D" id="3.30.470.20">
    <property type="entry name" value="ATP-grasp fold, B domain"/>
    <property type="match status" value="1"/>
</dbReference>
<evidence type="ECO:0000256" key="18">
    <source>
        <dbReference type="ARBA" id="ARBA00060592"/>
    </source>
</evidence>
<dbReference type="AlphaFoldDB" id="W1Q3X6"/>
<evidence type="ECO:0000256" key="10">
    <source>
        <dbReference type="ARBA" id="ARBA00022741"/>
    </source>
</evidence>
<dbReference type="GO" id="GO:0005524">
    <property type="term" value="F:ATP binding"/>
    <property type="evidence" value="ECO:0007669"/>
    <property type="project" value="UniProtKB-UniRule"/>
</dbReference>
<evidence type="ECO:0000256" key="7">
    <source>
        <dbReference type="ARBA" id="ARBA00022490"/>
    </source>
</evidence>
<dbReference type="GO" id="GO:0009252">
    <property type="term" value="P:peptidoglycan biosynthetic process"/>
    <property type="evidence" value="ECO:0007669"/>
    <property type="project" value="UniProtKB-UniRule"/>
</dbReference>
<comment type="cofactor">
    <cofactor evidence="1">
        <name>Mn(2+)</name>
        <dbReference type="ChEBI" id="CHEBI:29035"/>
    </cofactor>
</comment>
<evidence type="ECO:0000256" key="4">
    <source>
        <dbReference type="ARBA" id="ARBA00004752"/>
    </source>
</evidence>
<comment type="pathway">
    <text evidence="4 22">Cell wall biogenesis; peptidoglycan biosynthesis.</text>
</comment>
<protein>
    <recommendedName>
        <fullName evidence="19 22">D-alanine--D-alanine ligase</fullName>
        <ecNumber evidence="6 22">6.3.2.4</ecNumber>
    </recommendedName>
    <alternativeName>
        <fullName evidence="21 22">D-Ala-D-Ala ligase</fullName>
    </alternativeName>
    <alternativeName>
        <fullName evidence="20 22">D-alanylalanine synthetase</fullName>
    </alternativeName>
</protein>
<evidence type="ECO:0000256" key="14">
    <source>
        <dbReference type="ARBA" id="ARBA00022984"/>
    </source>
</evidence>
<comment type="cofactor">
    <cofactor evidence="25">
        <name>Mg(2+)</name>
        <dbReference type="ChEBI" id="CHEBI:18420"/>
    </cofactor>
    <cofactor evidence="25">
        <name>Mn(2+)</name>
        <dbReference type="ChEBI" id="CHEBI:29035"/>
    </cofactor>
    <text evidence="25">Binds 2 magnesium or manganese ions per subunit.</text>
</comment>
<dbReference type="GO" id="GO:0071555">
    <property type="term" value="P:cell wall organization"/>
    <property type="evidence" value="ECO:0007669"/>
    <property type="project" value="UniProtKB-KW"/>
</dbReference>
<name>W1Q3X6_ABIDE</name>
<dbReference type="Proteomes" id="UP000019050">
    <property type="component" value="Unassembled WGS sequence"/>
</dbReference>
<dbReference type="NCBIfam" id="NF002528">
    <property type="entry name" value="PRK01966.1-4"/>
    <property type="match status" value="1"/>
</dbReference>
<evidence type="ECO:0000256" key="2">
    <source>
        <dbReference type="ARBA" id="ARBA00003921"/>
    </source>
</evidence>
<evidence type="ECO:0000256" key="25">
    <source>
        <dbReference type="PIRSR" id="PIRSR039102-3"/>
    </source>
</evidence>
<comment type="catalytic activity">
    <reaction evidence="17 22">
        <text>2 D-alanine + ATP = D-alanyl-D-alanine + ADP + phosphate + H(+)</text>
        <dbReference type="Rhea" id="RHEA:11224"/>
        <dbReference type="ChEBI" id="CHEBI:15378"/>
        <dbReference type="ChEBI" id="CHEBI:30616"/>
        <dbReference type="ChEBI" id="CHEBI:43474"/>
        <dbReference type="ChEBI" id="CHEBI:57416"/>
        <dbReference type="ChEBI" id="CHEBI:57822"/>
        <dbReference type="ChEBI" id="CHEBI:456216"/>
        <dbReference type="EC" id="6.3.2.4"/>
    </reaction>
</comment>
<evidence type="ECO:0000256" key="15">
    <source>
        <dbReference type="ARBA" id="ARBA00023211"/>
    </source>
</evidence>
<evidence type="ECO:0000256" key="13">
    <source>
        <dbReference type="ARBA" id="ARBA00022960"/>
    </source>
</evidence>
<dbReference type="InterPro" id="IPR000291">
    <property type="entry name" value="D-Ala_lig_Van_CS"/>
</dbReference>
<evidence type="ECO:0000256" key="23">
    <source>
        <dbReference type="PIRSR" id="PIRSR039102-1"/>
    </source>
</evidence>
<dbReference type="InterPro" id="IPR005905">
    <property type="entry name" value="D_ala_D_ala"/>
</dbReference>
<comment type="function">
    <text evidence="2 22">Cell wall formation.</text>
</comment>
<evidence type="ECO:0000256" key="22">
    <source>
        <dbReference type="HAMAP-Rule" id="MF_00047"/>
    </source>
</evidence>
<dbReference type="eggNOG" id="COG1181">
    <property type="taxonomic scope" value="Bacteria"/>
</dbReference>
<dbReference type="PROSITE" id="PS00843">
    <property type="entry name" value="DALA_DALA_LIGASE_1"/>
    <property type="match status" value="1"/>
</dbReference>
<evidence type="ECO:0000256" key="21">
    <source>
        <dbReference type="ARBA" id="ARBA00077154"/>
    </source>
</evidence>
<dbReference type="InterPro" id="IPR011127">
    <property type="entry name" value="Dala_Dala_lig_N"/>
</dbReference>
<sequence length="367" mass="40590">MEELYMKIVLLYGGQSAEHDISLISAHNIMQSIMYNYYEVQPVYITKQGDWLKGAPLSGPLSHSNQLALTAGPQARWAEGPEGQSVGTLIQPGDIKEADTIVFPVLHGPNGEDGTIQGFLEVLGMPYVGAGVTASACGMDKVISKQLFHQAGLPQVPYVAFDSREWAQSPEEWMNRCEGNLLYPLFVKPANMGSSVGISKATTTEELRAAVEKALQFDRRIVVEQGISAQECEVAVLGNDDAHASVVGRLVKTADFYDYDEKYVNNTVEMEIPAQLPDAISDKIQEYALRAYRALDGKGLSRVDFFVTASHDIYINEINTMPGFTPYSMYPCLWEATGLNTRDLIEELLQLALKSFEDKQAYKQVSR</sequence>
<evidence type="ECO:0000256" key="3">
    <source>
        <dbReference type="ARBA" id="ARBA00004496"/>
    </source>
</evidence>
<reference evidence="28" key="1">
    <citation type="submission" date="2013-06" db="EMBL/GenBank/DDBJ databases">
        <authorList>
            <person name="Weinstock G."/>
            <person name="Sodergren E."/>
            <person name="Clifton S."/>
            <person name="Fulton L."/>
            <person name="Fulton B."/>
            <person name="Courtney L."/>
            <person name="Fronick C."/>
            <person name="Harrison M."/>
            <person name="Strong C."/>
            <person name="Farmer C."/>
            <person name="Delahaunty K."/>
            <person name="Markovic C."/>
            <person name="Hall O."/>
            <person name="Minx P."/>
            <person name="Tomlinson C."/>
            <person name="Mitreva M."/>
            <person name="Nelson J."/>
            <person name="Hou S."/>
            <person name="Wollam A."/>
            <person name="Pepin K.H."/>
            <person name="Johnson M."/>
            <person name="Bhonagiri V."/>
            <person name="Nash W.E."/>
            <person name="Warren W."/>
            <person name="Chinwalla A."/>
            <person name="Mardis E.R."/>
            <person name="Wilson R.K."/>
        </authorList>
    </citation>
    <scope>NUCLEOTIDE SEQUENCE [LARGE SCALE GENOMIC DNA]</scope>
    <source>
        <strain evidence="28">ATCC 49176</strain>
    </source>
</reference>
<dbReference type="HOGENOM" id="CLU_039268_0_0_9"/>
<evidence type="ECO:0000256" key="24">
    <source>
        <dbReference type="PIRSR" id="PIRSR039102-2"/>
    </source>
</evidence>
<dbReference type="InterPro" id="IPR016185">
    <property type="entry name" value="PreATP-grasp_dom_sf"/>
</dbReference>
<dbReference type="InterPro" id="IPR011095">
    <property type="entry name" value="Dala_Dala_lig_C"/>
</dbReference>
<keyword evidence="9 25" id="KW-0479">Metal-binding</keyword>
<dbReference type="PANTHER" id="PTHR23132">
    <property type="entry name" value="D-ALANINE--D-ALANINE LIGASE"/>
    <property type="match status" value="1"/>
</dbReference>
<evidence type="ECO:0000256" key="17">
    <source>
        <dbReference type="ARBA" id="ARBA00047614"/>
    </source>
</evidence>
<dbReference type="FunFam" id="3.30.470.20:FF:000008">
    <property type="entry name" value="D-alanine--D-alanine ligase"/>
    <property type="match status" value="1"/>
</dbReference>
<feature type="binding site" evidence="24">
    <location>
        <position position="141"/>
    </location>
    <ligand>
        <name>ATP</name>
        <dbReference type="ChEBI" id="CHEBI:30616"/>
    </ligand>
</feature>
<dbReference type="NCBIfam" id="TIGR01205">
    <property type="entry name" value="D_ala_D_alaTIGR"/>
    <property type="match status" value="1"/>
</dbReference>
<keyword evidence="11 26" id="KW-0067">ATP-binding</keyword>
<feature type="active site" evidence="23">
    <location>
        <position position="194"/>
    </location>
</feature>
<keyword evidence="10 24" id="KW-0547">Nucleotide-binding</keyword>
<evidence type="ECO:0000256" key="8">
    <source>
        <dbReference type="ARBA" id="ARBA00022598"/>
    </source>
</evidence>
<feature type="binding site" evidence="25">
    <location>
        <position position="304"/>
    </location>
    <ligand>
        <name>Mg(2+)</name>
        <dbReference type="ChEBI" id="CHEBI:18420"/>
        <label>1</label>
    </ligand>
</feature>
<evidence type="ECO:0000313" key="28">
    <source>
        <dbReference type="EMBL" id="ESK65923.1"/>
    </source>
</evidence>
<dbReference type="UniPathway" id="UPA00219"/>
<keyword evidence="16 22" id="KW-0961">Cell wall biogenesis/degradation</keyword>
<dbReference type="EMBL" id="ACIN03000004">
    <property type="protein sequence ID" value="ESK65923.1"/>
    <property type="molecule type" value="Genomic_DNA"/>
</dbReference>
<evidence type="ECO:0000256" key="1">
    <source>
        <dbReference type="ARBA" id="ARBA00001936"/>
    </source>
</evidence>
<dbReference type="SUPFAM" id="SSF56059">
    <property type="entry name" value="Glutathione synthetase ATP-binding domain-like"/>
    <property type="match status" value="1"/>
</dbReference>
<accession>W1Q3X6</accession>
<feature type="active site" evidence="23">
    <location>
        <position position="18"/>
    </location>
</feature>
<keyword evidence="14 22" id="KW-0573">Peptidoglycan synthesis</keyword>
<dbReference type="EC" id="6.3.2.4" evidence="6 22"/>
<organism evidence="28 29">
    <name type="scientific">Abiotrophia defectiva ATCC 49176</name>
    <dbReference type="NCBI Taxonomy" id="592010"/>
    <lineage>
        <taxon>Bacteria</taxon>
        <taxon>Bacillati</taxon>
        <taxon>Bacillota</taxon>
        <taxon>Bacilli</taxon>
        <taxon>Lactobacillales</taxon>
        <taxon>Aerococcaceae</taxon>
        <taxon>Abiotrophia</taxon>
    </lineage>
</organism>
<dbReference type="FunFam" id="3.30.1490.20:FF:000007">
    <property type="entry name" value="D-alanine--D-alanine ligase"/>
    <property type="match status" value="1"/>
</dbReference>
<dbReference type="GO" id="GO:0008360">
    <property type="term" value="P:regulation of cell shape"/>
    <property type="evidence" value="ECO:0007669"/>
    <property type="project" value="UniProtKB-KW"/>
</dbReference>
<feature type="binding site" evidence="25">
    <location>
        <position position="317"/>
    </location>
    <ligand>
        <name>Mg(2+)</name>
        <dbReference type="ChEBI" id="CHEBI:18420"/>
        <label>1</label>
    </ligand>
</feature>
<dbReference type="PROSITE" id="PS00844">
    <property type="entry name" value="DALA_DALA_LIGASE_2"/>
    <property type="match status" value="1"/>
</dbReference>
<dbReference type="NCBIfam" id="NF002526">
    <property type="entry name" value="PRK01966.1-2"/>
    <property type="match status" value="1"/>
</dbReference>
<dbReference type="STRING" id="592010.GCWU000182_000657"/>
<evidence type="ECO:0000256" key="12">
    <source>
        <dbReference type="ARBA" id="ARBA00022842"/>
    </source>
</evidence>
<keyword evidence="12 25" id="KW-0460">Magnesium</keyword>
<feature type="binding site" evidence="24">
    <location>
        <begin position="194"/>
        <end position="195"/>
    </location>
    <ligand>
        <name>ATP</name>
        <dbReference type="ChEBI" id="CHEBI:30616"/>
    </ligand>
</feature>
<keyword evidence="15 25" id="KW-0464">Manganese</keyword>
<keyword evidence="13 22" id="KW-0133">Cell shape</keyword>
<evidence type="ECO:0000256" key="16">
    <source>
        <dbReference type="ARBA" id="ARBA00023316"/>
    </source>
</evidence>
<feature type="active site" evidence="23">
    <location>
        <position position="328"/>
    </location>
</feature>